<keyword evidence="9" id="KW-1185">Reference proteome</keyword>
<feature type="transmembrane region" description="Helical" evidence="7">
    <location>
        <begin position="21"/>
        <end position="41"/>
    </location>
</feature>
<keyword evidence="3" id="KW-1003">Cell membrane</keyword>
<dbReference type="InterPro" id="IPR032808">
    <property type="entry name" value="DoxX"/>
</dbReference>
<comment type="similarity">
    <text evidence="2">Belongs to the DoxX family.</text>
</comment>
<dbReference type="PANTHER" id="PTHR33452:SF1">
    <property type="entry name" value="INNER MEMBRANE PROTEIN YPHA-RELATED"/>
    <property type="match status" value="1"/>
</dbReference>
<sequence length="145" mass="16262">MNSVQRLEFWGEHHHPKWLDILRVALGVFLCFRGINFATHMGELMNVLTGSMPFSTFMLVLIGHYVVFAHIMGGFLLAVGMLTRMACIIQIPILMGAIIFGEFSETLKPLSEALISVVVLVLLLYFFVIGSGPWSLDKAFEKTDQ</sequence>
<feature type="transmembrane region" description="Helical" evidence="7">
    <location>
        <begin position="47"/>
        <end position="68"/>
    </location>
</feature>
<reference evidence="8 9" key="1">
    <citation type="submission" date="2016-11" db="EMBL/GenBank/DDBJ databases">
        <authorList>
            <person name="Jaros S."/>
            <person name="Januszkiewicz K."/>
            <person name="Wedrychowicz H."/>
        </authorList>
    </citation>
    <scope>NUCLEOTIDE SEQUENCE [LARGE SCALE GENOMIC DNA]</scope>
    <source>
        <strain evidence="8 9">DSM 18119</strain>
    </source>
</reference>
<dbReference type="GO" id="GO:0005886">
    <property type="term" value="C:plasma membrane"/>
    <property type="evidence" value="ECO:0007669"/>
    <property type="project" value="UniProtKB-SubCell"/>
</dbReference>
<evidence type="ECO:0000256" key="6">
    <source>
        <dbReference type="ARBA" id="ARBA00023136"/>
    </source>
</evidence>
<protein>
    <submittedName>
        <fullName evidence="8">Uncharacterized membrane protein YphA, DoxX/SURF4 family</fullName>
    </submittedName>
</protein>
<dbReference type="Pfam" id="PF07681">
    <property type="entry name" value="DoxX"/>
    <property type="match status" value="1"/>
</dbReference>
<dbReference type="EMBL" id="FQUU01000010">
    <property type="protein sequence ID" value="SHF42841.1"/>
    <property type="molecule type" value="Genomic_DNA"/>
</dbReference>
<accession>A0A1M5BJX5</accession>
<evidence type="ECO:0000256" key="1">
    <source>
        <dbReference type="ARBA" id="ARBA00004651"/>
    </source>
</evidence>
<evidence type="ECO:0000256" key="3">
    <source>
        <dbReference type="ARBA" id="ARBA00022475"/>
    </source>
</evidence>
<dbReference type="STRING" id="1121884.SAMN02745131_02620"/>
<proteinExistence type="inferred from homology"/>
<feature type="transmembrane region" description="Helical" evidence="7">
    <location>
        <begin position="113"/>
        <end position="136"/>
    </location>
</feature>
<evidence type="ECO:0000256" key="5">
    <source>
        <dbReference type="ARBA" id="ARBA00022989"/>
    </source>
</evidence>
<dbReference type="PANTHER" id="PTHR33452">
    <property type="entry name" value="OXIDOREDUCTASE CATD-RELATED"/>
    <property type="match status" value="1"/>
</dbReference>
<evidence type="ECO:0000256" key="7">
    <source>
        <dbReference type="SAM" id="Phobius"/>
    </source>
</evidence>
<evidence type="ECO:0000256" key="4">
    <source>
        <dbReference type="ARBA" id="ARBA00022692"/>
    </source>
</evidence>
<dbReference type="Proteomes" id="UP000184048">
    <property type="component" value="Unassembled WGS sequence"/>
</dbReference>
<keyword evidence="6 7" id="KW-0472">Membrane</keyword>
<gene>
    <name evidence="8" type="ORF">SAMN02745131_02620</name>
</gene>
<dbReference type="InterPro" id="IPR051907">
    <property type="entry name" value="DoxX-like_oxidoreductase"/>
</dbReference>
<comment type="subcellular location">
    <subcellularLocation>
        <location evidence="1">Cell membrane</location>
        <topology evidence="1">Multi-pass membrane protein</topology>
    </subcellularLocation>
</comment>
<organism evidence="8 9">
    <name type="scientific">Flavisolibacter ginsengisoli DSM 18119</name>
    <dbReference type="NCBI Taxonomy" id="1121884"/>
    <lineage>
        <taxon>Bacteria</taxon>
        <taxon>Pseudomonadati</taxon>
        <taxon>Bacteroidota</taxon>
        <taxon>Chitinophagia</taxon>
        <taxon>Chitinophagales</taxon>
        <taxon>Chitinophagaceae</taxon>
        <taxon>Flavisolibacter</taxon>
    </lineage>
</organism>
<evidence type="ECO:0000313" key="9">
    <source>
        <dbReference type="Proteomes" id="UP000184048"/>
    </source>
</evidence>
<evidence type="ECO:0000313" key="8">
    <source>
        <dbReference type="EMBL" id="SHF42841.1"/>
    </source>
</evidence>
<name>A0A1M5BJX5_9BACT</name>
<dbReference type="OrthoDB" id="680764at2"/>
<dbReference type="AlphaFoldDB" id="A0A1M5BJX5"/>
<dbReference type="RefSeq" id="WP_072835785.1">
    <property type="nucleotide sequence ID" value="NZ_FQUU01000010.1"/>
</dbReference>
<keyword evidence="4 7" id="KW-0812">Transmembrane</keyword>
<keyword evidence="5 7" id="KW-1133">Transmembrane helix</keyword>
<feature type="transmembrane region" description="Helical" evidence="7">
    <location>
        <begin position="75"/>
        <end position="101"/>
    </location>
</feature>
<evidence type="ECO:0000256" key="2">
    <source>
        <dbReference type="ARBA" id="ARBA00006679"/>
    </source>
</evidence>